<dbReference type="Proteomes" id="UP000789702">
    <property type="component" value="Unassembled WGS sequence"/>
</dbReference>
<evidence type="ECO:0000313" key="2">
    <source>
        <dbReference type="Proteomes" id="UP000789702"/>
    </source>
</evidence>
<keyword evidence="2" id="KW-1185">Reference proteome</keyword>
<dbReference type="EMBL" id="CAJVPU010020822">
    <property type="protein sequence ID" value="CAG8678442.1"/>
    <property type="molecule type" value="Genomic_DNA"/>
</dbReference>
<comment type="caution">
    <text evidence="1">The sequence shown here is derived from an EMBL/GenBank/DDBJ whole genome shotgun (WGS) entry which is preliminary data.</text>
</comment>
<reference evidence="1" key="1">
    <citation type="submission" date="2021-06" db="EMBL/GenBank/DDBJ databases">
        <authorList>
            <person name="Kallberg Y."/>
            <person name="Tangrot J."/>
            <person name="Rosling A."/>
        </authorList>
    </citation>
    <scope>NUCLEOTIDE SEQUENCE</scope>
    <source>
        <strain evidence="1">IL203A</strain>
    </source>
</reference>
<evidence type="ECO:0000313" key="1">
    <source>
        <dbReference type="EMBL" id="CAG8678442.1"/>
    </source>
</evidence>
<accession>A0ACA9NY07</accession>
<name>A0ACA9NY07_9GLOM</name>
<gene>
    <name evidence="1" type="ORF">DHETER_LOCUS10517</name>
</gene>
<organism evidence="1 2">
    <name type="scientific">Dentiscutata heterogama</name>
    <dbReference type="NCBI Taxonomy" id="1316150"/>
    <lineage>
        <taxon>Eukaryota</taxon>
        <taxon>Fungi</taxon>
        <taxon>Fungi incertae sedis</taxon>
        <taxon>Mucoromycota</taxon>
        <taxon>Glomeromycotina</taxon>
        <taxon>Glomeromycetes</taxon>
        <taxon>Diversisporales</taxon>
        <taxon>Gigasporaceae</taxon>
        <taxon>Dentiscutata</taxon>
    </lineage>
</organism>
<protein>
    <submittedName>
        <fullName evidence="1">12886_t:CDS:1</fullName>
    </submittedName>
</protein>
<proteinExistence type="predicted"/>
<feature type="non-terminal residue" evidence="1">
    <location>
        <position position="1"/>
    </location>
</feature>
<sequence>VVEKDISNLAEVLKPKNTPKGFLLLYVNIDQAKELLTHSEKNVVCAKKEVVLSYYQFEKADAEKLKELLKISIPLCMAQSKIVAEVKKLLPIDTSINTDFDVLQSNDPKGLNSGTNSLESNYTIDILYMDDTEMILDKY</sequence>